<dbReference type="Pfam" id="PF01960">
    <property type="entry name" value="ArgJ"/>
    <property type="match status" value="1"/>
</dbReference>
<dbReference type="GO" id="GO:0004042">
    <property type="term" value="F:L-glutamate N-acetyltransferase activity"/>
    <property type="evidence" value="ECO:0007669"/>
    <property type="project" value="UniProtKB-UniRule"/>
</dbReference>
<dbReference type="FunFam" id="3.10.20.340:FF:000001">
    <property type="entry name" value="Arginine biosynthesis bifunctional protein ArgJ, chloroplastic"/>
    <property type="match status" value="1"/>
</dbReference>
<dbReference type="Gene3D" id="3.10.20.340">
    <property type="entry name" value="ArgJ beta chain, C-terminal domain"/>
    <property type="match status" value="1"/>
</dbReference>
<comment type="function">
    <text evidence="10">Catalyzes two activities which are involved in the cyclic version of arginine biosynthesis: the synthesis of N-acetylglutamate from glutamate and acetyl-CoA as the acetyl donor, and of ornithine by transacetylation between N(2)-acetylornithine and glutamate.</text>
</comment>
<dbReference type="AlphaFoldDB" id="A0A7D4CX50"/>
<evidence type="ECO:0000256" key="9">
    <source>
        <dbReference type="ARBA" id="ARBA00049439"/>
    </source>
</evidence>
<evidence type="ECO:0000313" key="11">
    <source>
        <dbReference type="EMBL" id="QKG85657.1"/>
    </source>
</evidence>
<dbReference type="KEGG" id="kpul:GXN76_15185"/>
<dbReference type="EC" id="2.3.1.35" evidence="10"/>
<keyword evidence="4 10" id="KW-0028">Amino-acid biosynthesis</keyword>
<sequence>MISIESFWQPSETAVKYQVINVPSITSPKGFTASGIHCGIKRKRLDLGLLVCEVPAATAGVYTLNRLQAAPLQVTREGLAVDSHMQALICNSGIANACTGKRGLEDARMMQTETAKGLGIPAHRVGVASTGLIGDFLPMNRIRMALPSLIKGQSREGHVPFSQSILTTDTRTKEAEVRLQVEGKEVRIAGVAKGSGMINPRMATMLAFMTTDAVISPEVLQGLLGEVTDETFNRITVDGDTSTNDMVTVMASGLAAHSPLSPGHPDWKVFREGFAFVAQELAKKIARDGEGATRLVEVQVTGAGSEEKAVQAAKSVVGSSLVKTAVYGADPNWGRILCALGYSGSDLDPEKVDVSIGSIPIIIQGQPVHFDEEAARACLQEETVILQVNLHQGVYQAKAWGCDLTYDYVRINANYRS</sequence>
<evidence type="ECO:0000256" key="1">
    <source>
        <dbReference type="ARBA" id="ARBA00006774"/>
    </source>
</evidence>
<feature type="binding site" evidence="10">
    <location>
        <position position="290"/>
    </location>
    <ligand>
        <name>substrate</name>
    </ligand>
</feature>
<keyword evidence="12" id="KW-1185">Reference proteome</keyword>
<keyword evidence="6 10" id="KW-0068">Autocatalytic cleavage</keyword>
<comment type="subcellular location">
    <subcellularLocation>
        <location evidence="10">Cytoplasm</location>
    </subcellularLocation>
</comment>
<comment type="pathway">
    <text evidence="10">Amino-acid biosynthesis; L-arginine biosynthesis; N(2)-acetyl-L-ornithine from L-glutamate: step 1/4.</text>
</comment>
<dbReference type="NCBIfam" id="NF003802">
    <property type="entry name" value="PRK05388.1"/>
    <property type="match status" value="1"/>
</dbReference>
<dbReference type="InterPro" id="IPR042195">
    <property type="entry name" value="ArgJ_beta_C"/>
</dbReference>
<gene>
    <name evidence="10 11" type="primary">argJ</name>
    <name evidence="11" type="ORF">GXN76_15185</name>
</gene>
<name>A0A7D4CX50_9BACL</name>
<dbReference type="RefSeq" id="WP_173224505.1">
    <property type="nucleotide sequence ID" value="NZ_CP048104.1"/>
</dbReference>
<feature type="site" description="Cleavage; by autolysis" evidence="10">
    <location>
        <begin position="203"/>
        <end position="204"/>
    </location>
</feature>
<dbReference type="GO" id="GO:0005737">
    <property type="term" value="C:cytoplasm"/>
    <property type="evidence" value="ECO:0007669"/>
    <property type="project" value="UniProtKB-SubCell"/>
</dbReference>
<feature type="site" description="Involved in the stabilization of negative charge on the oxyanion by the formation of the oxyanion hole" evidence="10">
    <location>
        <position position="131"/>
    </location>
</feature>
<dbReference type="Proteomes" id="UP000503088">
    <property type="component" value="Chromosome"/>
</dbReference>
<feature type="binding site" evidence="10">
    <location>
        <position position="204"/>
    </location>
    <ligand>
        <name>substrate</name>
    </ligand>
</feature>
<feature type="chain" id="PRO_5029055219" description="Arginine biosynthesis bifunctional protein ArgJ beta chain" evidence="10">
    <location>
        <begin position="204"/>
        <end position="417"/>
    </location>
</feature>
<dbReference type="Gene3D" id="3.60.70.12">
    <property type="entry name" value="L-amino peptidase D-ALA esterase/amidase"/>
    <property type="match status" value="1"/>
</dbReference>
<dbReference type="HAMAP" id="MF_01106">
    <property type="entry name" value="ArgJ"/>
    <property type="match status" value="1"/>
</dbReference>
<dbReference type="GO" id="GO:0006526">
    <property type="term" value="P:L-arginine biosynthetic process"/>
    <property type="evidence" value="ECO:0007669"/>
    <property type="project" value="UniProtKB-UniRule"/>
</dbReference>
<organism evidence="11 12">
    <name type="scientific">Kroppenstedtia pulmonis</name>
    <dbReference type="NCBI Taxonomy" id="1380685"/>
    <lineage>
        <taxon>Bacteria</taxon>
        <taxon>Bacillati</taxon>
        <taxon>Bacillota</taxon>
        <taxon>Bacilli</taxon>
        <taxon>Bacillales</taxon>
        <taxon>Thermoactinomycetaceae</taxon>
        <taxon>Kroppenstedtia</taxon>
    </lineage>
</organism>
<keyword evidence="5 10" id="KW-0808">Transferase</keyword>
<dbReference type="FunFam" id="3.60.70.12:FF:000001">
    <property type="entry name" value="Arginine biosynthesis bifunctional protein ArgJ, chloroplastic"/>
    <property type="match status" value="1"/>
</dbReference>
<reference evidence="11 12" key="1">
    <citation type="submission" date="2020-01" db="EMBL/GenBank/DDBJ databases">
        <authorList>
            <person name="Gulvik C.A."/>
            <person name="Batra D.G."/>
        </authorList>
    </citation>
    <scope>NUCLEOTIDE SEQUENCE [LARGE SCALE GENOMIC DNA]</scope>
    <source>
        <strain evidence="11 12">W9323</strain>
    </source>
</reference>
<comment type="pathway">
    <text evidence="10">Amino-acid biosynthesis; L-arginine biosynthesis; L-ornithine and N-acetyl-L-glutamate from L-glutamate and N(2)-acetyl-L-ornithine (cyclic): step 1/1.</text>
</comment>
<dbReference type="InterPro" id="IPR016117">
    <property type="entry name" value="ArgJ-like_dom_sf"/>
</dbReference>
<dbReference type="GO" id="GO:0004358">
    <property type="term" value="F:L-glutamate N-acetyltransferase activity, acting on acetyl-L-ornithine as donor"/>
    <property type="evidence" value="ECO:0007669"/>
    <property type="project" value="UniProtKB-UniRule"/>
</dbReference>
<keyword evidence="3 10" id="KW-0055">Arginine biosynthesis</keyword>
<dbReference type="EMBL" id="CP048104">
    <property type="protein sequence ID" value="QKG85657.1"/>
    <property type="molecule type" value="Genomic_DNA"/>
</dbReference>
<comment type="catalytic activity">
    <reaction evidence="10">
        <text>L-glutamate + acetyl-CoA = N-acetyl-L-glutamate + CoA + H(+)</text>
        <dbReference type="Rhea" id="RHEA:24292"/>
        <dbReference type="ChEBI" id="CHEBI:15378"/>
        <dbReference type="ChEBI" id="CHEBI:29985"/>
        <dbReference type="ChEBI" id="CHEBI:44337"/>
        <dbReference type="ChEBI" id="CHEBI:57287"/>
        <dbReference type="ChEBI" id="CHEBI:57288"/>
        <dbReference type="EC" id="2.3.1.1"/>
    </reaction>
</comment>
<keyword evidence="10" id="KW-0963">Cytoplasm</keyword>
<protein>
    <recommendedName>
        <fullName evidence="10">Arginine biosynthesis bifunctional protein ArgJ</fullName>
    </recommendedName>
    <domain>
        <recommendedName>
            <fullName evidence="10">Glutamate N-acetyltransferase</fullName>
            <ecNumber evidence="10">2.3.1.35</ecNumber>
        </recommendedName>
        <alternativeName>
            <fullName evidence="10">Ornithine acetyltransferase</fullName>
            <shortName evidence="10">OATase</shortName>
        </alternativeName>
        <alternativeName>
            <fullName evidence="10">Ornithine transacetylase</fullName>
        </alternativeName>
    </domain>
    <domain>
        <recommendedName>
            <fullName evidence="10">Amino-acid acetyltransferase</fullName>
            <ecNumber evidence="10">2.3.1.1</ecNumber>
        </recommendedName>
        <alternativeName>
            <fullName evidence="10">N-acetylglutamate synthase</fullName>
            <shortName evidence="10">AGSase</shortName>
        </alternativeName>
    </domain>
    <component>
        <recommendedName>
            <fullName evidence="10">Arginine biosynthesis bifunctional protein ArgJ alpha chain</fullName>
        </recommendedName>
    </component>
    <component>
        <recommendedName>
            <fullName evidence="10">Arginine biosynthesis bifunctional protein ArgJ beta chain</fullName>
        </recommendedName>
    </component>
</protein>
<evidence type="ECO:0000256" key="10">
    <source>
        <dbReference type="HAMAP-Rule" id="MF_01106"/>
    </source>
</evidence>
<dbReference type="CDD" id="cd02152">
    <property type="entry name" value="OAT"/>
    <property type="match status" value="1"/>
</dbReference>
<feature type="site" description="Involved in the stabilization of negative charge on the oxyanion by the formation of the oxyanion hole" evidence="10">
    <location>
        <position position="130"/>
    </location>
</feature>
<evidence type="ECO:0000313" key="12">
    <source>
        <dbReference type="Proteomes" id="UP000503088"/>
    </source>
</evidence>
<evidence type="ECO:0000256" key="3">
    <source>
        <dbReference type="ARBA" id="ARBA00022571"/>
    </source>
</evidence>
<dbReference type="UniPathway" id="UPA00068">
    <property type="reaction ID" value="UER00106"/>
</dbReference>
<accession>A0A7D4CX50</accession>
<evidence type="ECO:0000256" key="7">
    <source>
        <dbReference type="ARBA" id="ARBA00023268"/>
    </source>
</evidence>
<dbReference type="NCBIfam" id="TIGR00120">
    <property type="entry name" value="ArgJ"/>
    <property type="match status" value="1"/>
</dbReference>
<comment type="similarity">
    <text evidence="1 10">Belongs to the ArgJ family.</text>
</comment>
<feature type="binding site" evidence="10">
    <location>
        <position position="193"/>
    </location>
    <ligand>
        <name>substrate</name>
    </ligand>
</feature>
<evidence type="ECO:0000256" key="5">
    <source>
        <dbReference type="ARBA" id="ARBA00022679"/>
    </source>
</evidence>
<proteinExistence type="inferred from homology"/>
<dbReference type="SUPFAM" id="SSF56266">
    <property type="entry name" value="DmpA/ArgJ-like"/>
    <property type="match status" value="1"/>
</dbReference>
<dbReference type="PANTHER" id="PTHR23100:SF0">
    <property type="entry name" value="ARGININE BIOSYNTHESIS BIFUNCTIONAL PROTEIN ARGJ, MITOCHONDRIAL"/>
    <property type="match status" value="1"/>
</dbReference>
<feature type="binding site" evidence="10">
    <location>
        <position position="417"/>
    </location>
    <ligand>
        <name>substrate</name>
    </ligand>
</feature>
<feature type="binding site" evidence="10">
    <location>
        <position position="167"/>
    </location>
    <ligand>
        <name>substrate</name>
    </ligand>
</feature>
<feature type="active site" description="Nucleophile" evidence="10">
    <location>
        <position position="204"/>
    </location>
</feature>
<dbReference type="InterPro" id="IPR002813">
    <property type="entry name" value="Arg_biosynth_ArgJ"/>
</dbReference>
<evidence type="ECO:0000256" key="6">
    <source>
        <dbReference type="ARBA" id="ARBA00022813"/>
    </source>
</evidence>
<dbReference type="PANTHER" id="PTHR23100">
    <property type="entry name" value="ARGININE BIOSYNTHESIS BIFUNCTIONAL PROTEIN ARGJ"/>
    <property type="match status" value="1"/>
</dbReference>
<feature type="chain" id="PRO_5029055220" description="Arginine biosynthesis bifunctional protein ArgJ alpha chain" evidence="10">
    <location>
        <begin position="1"/>
        <end position="203"/>
    </location>
</feature>
<comment type="subunit">
    <text evidence="2 10">Heterotetramer of two alpha and two beta chains.</text>
</comment>
<comment type="catalytic activity">
    <reaction evidence="9 10">
        <text>N(2)-acetyl-L-ornithine + L-glutamate = N-acetyl-L-glutamate + L-ornithine</text>
        <dbReference type="Rhea" id="RHEA:15349"/>
        <dbReference type="ChEBI" id="CHEBI:29985"/>
        <dbReference type="ChEBI" id="CHEBI:44337"/>
        <dbReference type="ChEBI" id="CHEBI:46911"/>
        <dbReference type="ChEBI" id="CHEBI:57805"/>
        <dbReference type="EC" id="2.3.1.35"/>
    </reaction>
</comment>
<evidence type="ECO:0000256" key="4">
    <source>
        <dbReference type="ARBA" id="ARBA00022605"/>
    </source>
</evidence>
<keyword evidence="7 10" id="KW-0511">Multifunctional enzyme</keyword>
<dbReference type="GO" id="GO:0006592">
    <property type="term" value="P:ornithine biosynthetic process"/>
    <property type="evidence" value="ECO:0007669"/>
    <property type="project" value="TreeGrafter"/>
</dbReference>
<evidence type="ECO:0000256" key="2">
    <source>
        <dbReference type="ARBA" id="ARBA00011475"/>
    </source>
</evidence>
<dbReference type="EC" id="2.3.1.1" evidence="10"/>
<feature type="binding site" evidence="10">
    <location>
        <position position="412"/>
    </location>
    <ligand>
        <name>substrate</name>
    </ligand>
</feature>
<evidence type="ECO:0000256" key="8">
    <source>
        <dbReference type="ARBA" id="ARBA00023315"/>
    </source>
</evidence>
<keyword evidence="8 10" id="KW-0012">Acyltransferase</keyword>